<keyword evidence="2" id="KW-1185">Reference proteome</keyword>
<dbReference type="EMBL" id="MU004190">
    <property type="protein sequence ID" value="KAF2494783.1"/>
    <property type="molecule type" value="Genomic_DNA"/>
</dbReference>
<dbReference type="OrthoDB" id="3792203at2759"/>
<gene>
    <name evidence="1" type="ORF">BU16DRAFT_562412</name>
</gene>
<sequence>MRQISAGHDGSRLDLRTFVSLANIKIPFYYLFKSPAPHESRNGAYELFPHSMETLDIYFGLRSSLLHTADEDREKMIGPHAAFEPWTYEWIIQFAHNKHRCFPKLWRLNAEEDTLGNPRTESLVEWSGTELQTKSMREIWDSAGISGTISFRRFPSNRSVRSLIHQSNPRADI</sequence>
<evidence type="ECO:0000313" key="2">
    <source>
        <dbReference type="Proteomes" id="UP000799750"/>
    </source>
</evidence>
<name>A0A6A6QSR3_9PEZI</name>
<organism evidence="1 2">
    <name type="scientific">Lophium mytilinum</name>
    <dbReference type="NCBI Taxonomy" id="390894"/>
    <lineage>
        <taxon>Eukaryota</taxon>
        <taxon>Fungi</taxon>
        <taxon>Dikarya</taxon>
        <taxon>Ascomycota</taxon>
        <taxon>Pezizomycotina</taxon>
        <taxon>Dothideomycetes</taxon>
        <taxon>Pleosporomycetidae</taxon>
        <taxon>Mytilinidiales</taxon>
        <taxon>Mytilinidiaceae</taxon>
        <taxon>Lophium</taxon>
    </lineage>
</organism>
<protein>
    <submittedName>
        <fullName evidence="1">Uncharacterized protein</fullName>
    </submittedName>
</protein>
<reference evidence="1" key="1">
    <citation type="journal article" date="2020" name="Stud. Mycol.">
        <title>101 Dothideomycetes genomes: a test case for predicting lifestyles and emergence of pathogens.</title>
        <authorList>
            <person name="Haridas S."/>
            <person name="Albert R."/>
            <person name="Binder M."/>
            <person name="Bloem J."/>
            <person name="Labutti K."/>
            <person name="Salamov A."/>
            <person name="Andreopoulos B."/>
            <person name="Baker S."/>
            <person name="Barry K."/>
            <person name="Bills G."/>
            <person name="Bluhm B."/>
            <person name="Cannon C."/>
            <person name="Castanera R."/>
            <person name="Culley D."/>
            <person name="Daum C."/>
            <person name="Ezra D."/>
            <person name="Gonzalez J."/>
            <person name="Henrissat B."/>
            <person name="Kuo A."/>
            <person name="Liang C."/>
            <person name="Lipzen A."/>
            <person name="Lutzoni F."/>
            <person name="Magnuson J."/>
            <person name="Mondo S."/>
            <person name="Nolan M."/>
            <person name="Ohm R."/>
            <person name="Pangilinan J."/>
            <person name="Park H.-J."/>
            <person name="Ramirez L."/>
            <person name="Alfaro M."/>
            <person name="Sun H."/>
            <person name="Tritt A."/>
            <person name="Yoshinaga Y."/>
            <person name="Zwiers L.-H."/>
            <person name="Turgeon B."/>
            <person name="Goodwin S."/>
            <person name="Spatafora J."/>
            <person name="Crous P."/>
            <person name="Grigoriev I."/>
        </authorList>
    </citation>
    <scope>NUCLEOTIDE SEQUENCE</scope>
    <source>
        <strain evidence="1">CBS 269.34</strain>
    </source>
</reference>
<dbReference type="Proteomes" id="UP000799750">
    <property type="component" value="Unassembled WGS sequence"/>
</dbReference>
<accession>A0A6A6QSR3</accession>
<dbReference type="AlphaFoldDB" id="A0A6A6QSR3"/>
<proteinExistence type="predicted"/>
<evidence type="ECO:0000313" key="1">
    <source>
        <dbReference type="EMBL" id="KAF2494783.1"/>
    </source>
</evidence>